<comment type="caution">
    <text evidence="2">The sequence shown here is derived from an EMBL/GenBank/DDBJ whole genome shotgun (WGS) entry which is preliminary data.</text>
</comment>
<dbReference type="GO" id="GO:0016020">
    <property type="term" value="C:membrane"/>
    <property type="evidence" value="ECO:0007669"/>
    <property type="project" value="TreeGrafter"/>
</dbReference>
<dbReference type="InterPro" id="IPR016024">
    <property type="entry name" value="ARM-type_fold"/>
</dbReference>
<dbReference type="STRING" id="133381.A0A2T9Z7J4"/>
<gene>
    <name evidence="2" type="ORF">BB560_005045</name>
</gene>
<protein>
    <submittedName>
        <fullName evidence="2">Uncharacterized protein</fullName>
    </submittedName>
</protein>
<dbReference type="GO" id="GO:0005794">
    <property type="term" value="C:Golgi apparatus"/>
    <property type="evidence" value="ECO:0007669"/>
    <property type="project" value="TreeGrafter"/>
</dbReference>
<organism evidence="2 3">
    <name type="scientific">Smittium megazygosporum</name>
    <dbReference type="NCBI Taxonomy" id="133381"/>
    <lineage>
        <taxon>Eukaryota</taxon>
        <taxon>Fungi</taxon>
        <taxon>Fungi incertae sedis</taxon>
        <taxon>Zoopagomycota</taxon>
        <taxon>Kickxellomycotina</taxon>
        <taxon>Harpellomycetes</taxon>
        <taxon>Harpellales</taxon>
        <taxon>Legeriomycetaceae</taxon>
        <taxon>Smittium</taxon>
    </lineage>
</organism>
<sequence>MESRNAFFFDFAEYSSFNSLGEQEIYIFKWISTLNSFLKKAVKDDIVPYKTSLLGTVFQIILSSEGLQNILLVSENKFSWLESKGFNQNESFQIKPNRRIRVLCAKVLVRAVITCISTLFETLGGIGGFRLLSFLSEFTNIFIKIAKFVKEPVIVRTEAIKAIGSIIKGGGKVASDQILLEIFKTFKILILNDYPLISIPSMKVMEYLINHTQYFKSPENVVQLDVYLQNSLIKIIPAKIASFRKSLSNLISSIILINVPLDDPSQWDLQKEVTSQLSADKPTSSFFSPRGLNSEPVKVESTPHSRKMSSSLEIKGKSSFESLGAKNDPNFAPISEKANSYQIAFPSHPLKENKSSGPFAIKHSFDASRTKASDDFEFSRKSDVLENMSAQYTSAHSSDPIKPGETLSFALKKLSFFFTKPTCSREERAAISEIYYAVFSKMGQEYIEAHYPVIVFHIMVDLLGSCQVKFSSPKNTVVTIGSLDPDSLSALKKNKSSALDLALQSTTLGVRNIANWLLRIPLSQKALTRKFKPVALKYLYNFWISGFYNYFSKESSLESAEDFGDKNIAAFSRFRMLDSWEGINLSNYEGIERAFRQSGKFGLLVILQECASLINELGSESSGLRLFLSSIAEPKNDISSSEDLFNNLTLAQSTHLDSLTMPDISDFSNESIIGLVSSNSESVRLSAIFCVSQYLNHSPRLIAPAINFIFTKMCERLQLVSKLSDGIAFLNEDQVLDFLESHKLTSKVILSSSIEADTYTLISQALNKLIKSMNRCIGLAQGLASVISNSLPSNPLFAPLNKLDNIYEAALIILQNVYETSSSGIISVESVTISSDKTQSNGYDKSSTSAVDVDSQISFKMFSSDPLELSRLVGIQPSDIWHLSTSGASSNPKNKDKIFDSVVSSQKSDHFAEQKDTVLKTMIMHTTKLALSNTRLNVGWTLLSSYLSLIPNIYGPVWLSNNIQSDWLPIWKKSLLFSNKNNKNSKYLNEPEEFENFGNFSGYVSNLRIDLSNSVPFLCMPWSDRSHLLQSKWLSVQHIAQLLNLVSSFYMNGTLANLLEYVPKTVFQDIEMCLKSGFSVTSQFINLPAPPKHALDFGAICGESYILVDDSLLSDCQRKLNTIFAGSAKLSNVYRHNMFSWAYFYSLGYTINDLCSPLECLPNSQPFSYTYTEIYKSIFSSLSSLEIIGCNLKLSQDPLISSFAINILAGPNNLMEVIREKVKTSSNNSLSRALKVKSNPELYPNLQSLDATLKELSDKNTYSAGFERGPWGYEVEIGQSSIFRKVTTVQCTLNYSQLPSNNMSSMVKILGLKNDFTSCDLTSLENKGFGICCPDPPKYRPFIPLNSNTTPSHHPYTSLIDSCVIFFASAFKSKTIQSQSKLLQDFLDSMQALPYNSHKQVAIMSNFLSFMYMTLQFIAERLEGNEQLDILDKPPPRNEDAAYERLLPLSVSTFIADVALSALIVPSSPHRLLASEILGLTTLCTDRAPEYMTYLIDRLTQLAIRSRDRFERAGTALALGSIFAYAGSITGSVHLQKLFAMLHSLSSDQDPLVHSWALRALSEVVNSAGFMYSKYGSDTVRMVAKLYISDSHSYPFIGEHMPQIIHRKLPLYSNHNKIQLSSRVGNLEYVASEKYQKNGGPEFQTDREKEAQKSARVESALPTIAYKEYAAIYHQDSLTHKYEPYISGARAINSGTSTFSMGTTSVWLKTCCECDLDSFDSRSAISKLLSSLIIALGPNIQSDSELNALVLVLIKEFISISQEIGINVSPIKANPGSLQFETTSTSSLYNDTLILSMVFSSRYLESSTMLSSLFQFSEQGTLRQNNAEMSFDVLPASLWTEGSYSDSVNNADSTSALLSESIYLLQQQLIFLPISRGLKYSPKLYSELYLDSVINNNLRPILRSTAFSDCLNDSYVENGIRDLQISAVNALDSVVRLYASNILQSIPILHDTDLIAKDTSSLKPEDGVQAWLLSLYSEASRIYPLLGWSWADVLYESLILHSISQDSGTSDESSALLSKNIETLANSIVDYVLNSEISDISKLNQAINYLYGLSDDICLSIPNPSSINITQTNDYTDFQVDNPTFKRLEIIVFVQLLTSIVLDKHNVFSPRFARKNINSAQWVSERTDNFRAADQTWLSLIDNKFSFPKDLQSKQSKLKPVNSSHLVEPSSHSFSEVESNHKVLNFSTQNLAIKLILKILNGVFDKIGHADNSISNVISKAWRLNIFAHLTSDLISTAYSAIKIIHENNDQSDFYGVELMNVIIKEFFNVPDLAVLKKKSADISVITYDRMEIVPALTIYEAQIKSCIVPIVSLLEDKHAINLILSNDIVGDDIPSIDSFIKRPLEYIIEGISLALNCLIFGIFRDSRFLKRTLSALSVLIQAPFHQYRNKIQTQVLTRLCLDSAPLWEKIIHFILQVNENTFGHSEDELLEHVYVSMSLFVDQHLELLIKVLVGGILDWSVINLFISRFHKKLQFVGSDLYYKKSKGKKPLTNYTVNQIIPYPLELFRIPFHTEYAAYGLYDLYSRNLETSIVTLSSLLLLKPSKELKQDSDKRSTFSALGKCTTSALMDYLRSGDVSNLFFGSIKDAVQDKLRENFSINKILNSCQTCFVSESDDQESIHTVPPSKRLVHFLFTILYICDFKSTLISPPNYQKNQYLFKISMPDNYLETNRTFELAKSNAVVHAAEPSGSNVSELSLLKNATVLSKSLYILSKTIEHCDGLFLEFMNNSNDCSSRSHRHSTFLVFYLVWNSVFESLSSLGDSFNTDSSDSVSTKHILIENTRSLDLLLEAIKVSHKILAINSKVFESTTVLNESGEQPRKSFKETIIDVYKHNSNTANEKDFCSLDEFYRLFNIEGVVASLVNIVGSSLLYLESKPINPVIGTKISDIYTSSFKMLLDINLFLSRQSSEYGSEFYLEINHKLFLFLKNSLFGDNFDIRNLLGISFQDIDFSSANSTNNFKILSNGNEEIVQKLLLLYEQFLTNLYYYLKSTTTTSSTDSSINTGTTMLSDNSFEKRYVAVTTQIYSSLLNKTLKDFDYDSQESKMLAGRVFLLISQLYKSNNFSSLIDKRVSADSHLDMFSVVLLRTISQILDRLQKVDLTSVESLDLIYIESLNNMLKLEFNGDTVTSASDQHRIYSDKILFGAFKCLALAINQIESSELEKVQLYEVYNIFDFISRLQELVSNTMLLGFASQDSKNSLILSLVVLYLTKLNKSENPNNSSHNAGSDVFDKSSTRELINTLISKRILALALSCESEFRFAAQTIIKFSSYDTDSDNQNNKYLNSGNTLKALLESVLLKANDLKD</sequence>
<feature type="region of interest" description="Disordered" evidence="1">
    <location>
        <begin position="280"/>
        <end position="311"/>
    </location>
</feature>
<name>A0A2T9Z7J4_9FUNG</name>
<dbReference type="PANTHER" id="PTHR21663">
    <property type="entry name" value="HYPOTHETICAL HEAT DOMAIN-CONTAINING"/>
    <property type="match status" value="1"/>
</dbReference>
<dbReference type="GO" id="GO:0042147">
    <property type="term" value="P:retrograde transport, endosome to Golgi"/>
    <property type="evidence" value="ECO:0007669"/>
    <property type="project" value="TreeGrafter"/>
</dbReference>
<dbReference type="SUPFAM" id="SSF48371">
    <property type="entry name" value="ARM repeat"/>
    <property type="match status" value="2"/>
</dbReference>
<dbReference type="PANTHER" id="PTHR21663:SF0">
    <property type="entry name" value="HEAT REPEAT-CONTAINING PROTEIN 5B"/>
    <property type="match status" value="1"/>
</dbReference>
<dbReference type="GO" id="GO:0006897">
    <property type="term" value="P:endocytosis"/>
    <property type="evidence" value="ECO:0007669"/>
    <property type="project" value="TreeGrafter"/>
</dbReference>
<dbReference type="GO" id="GO:0030139">
    <property type="term" value="C:endocytic vesicle"/>
    <property type="evidence" value="ECO:0007669"/>
    <property type="project" value="TreeGrafter"/>
</dbReference>
<dbReference type="InterPro" id="IPR040108">
    <property type="entry name" value="Laa1/Sip1/HEATR5"/>
</dbReference>
<dbReference type="OrthoDB" id="192608at2759"/>
<dbReference type="GO" id="GO:0008104">
    <property type="term" value="P:intracellular protein localization"/>
    <property type="evidence" value="ECO:0007669"/>
    <property type="project" value="TreeGrafter"/>
</dbReference>
<evidence type="ECO:0000256" key="1">
    <source>
        <dbReference type="SAM" id="MobiDB-lite"/>
    </source>
</evidence>
<dbReference type="GO" id="GO:0005829">
    <property type="term" value="C:cytosol"/>
    <property type="evidence" value="ECO:0007669"/>
    <property type="project" value="GOC"/>
</dbReference>
<dbReference type="Proteomes" id="UP000245609">
    <property type="component" value="Unassembled WGS sequence"/>
</dbReference>
<dbReference type="EMBL" id="MBFS01001891">
    <property type="protein sequence ID" value="PVV00569.1"/>
    <property type="molecule type" value="Genomic_DNA"/>
</dbReference>
<keyword evidence="3" id="KW-1185">Reference proteome</keyword>
<reference evidence="2 3" key="1">
    <citation type="journal article" date="2018" name="MBio">
        <title>Comparative Genomics Reveals the Core Gene Toolbox for the Fungus-Insect Symbiosis.</title>
        <authorList>
            <person name="Wang Y."/>
            <person name="Stata M."/>
            <person name="Wang W."/>
            <person name="Stajich J.E."/>
            <person name="White M.M."/>
            <person name="Moncalvo J.M."/>
        </authorList>
    </citation>
    <scope>NUCLEOTIDE SEQUENCE [LARGE SCALE GENOMIC DNA]</scope>
    <source>
        <strain evidence="2 3">SC-DP-2</strain>
    </source>
</reference>
<evidence type="ECO:0000313" key="3">
    <source>
        <dbReference type="Proteomes" id="UP000245609"/>
    </source>
</evidence>
<accession>A0A2T9Z7J4</accession>
<proteinExistence type="predicted"/>
<evidence type="ECO:0000313" key="2">
    <source>
        <dbReference type="EMBL" id="PVV00569.1"/>
    </source>
</evidence>